<dbReference type="Proteomes" id="UP001596958">
    <property type="component" value="Unassembled WGS sequence"/>
</dbReference>
<name>A0ABW2Z5G9_9SPHI</name>
<dbReference type="RefSeq" id="WP_377102274.1">
    <property type="nucleotide sequence ID" value="NZ_JBHTHU010000022.1"/>
</dbReference>
<dbReference type="EMBL" id="JBHTHU010000022">
    <property type="protein sequence ID" value="MFD0751955.1"/>
    <property type="molecule type" value="Genomic_DNA"/>
</dbReference>
<comment type="caution">
    <text evidence="2">The sequence shown here is derived from an EMBL/GenBank/DDBJ whole genome shotgun (WGS) entry which is preliminary data.</text>
</comment>
<evidence type="ECO:0000313" key="3">
    <source>
        <dbReference type="Proteomes" id="UP001596958"/>
    </source>
</evidence>
<dbReference type="Pfam" id="PF00903">
    <property type="entry name" value="Glyoxalase"/>
    <property type="match status" value="1"/>
</dbReference>
<organism evidence="2 3">
    <name type="scientific">Mucilaginibacter calamicampi</name>
    <dbReference type="NCBI Taxonomy" id="1302352"/>
    <lineage>
        <taxon>Bacteria</taxon>
        <taxon>Pseudomonadati</taxon>
        <taxon>Bacteroidota</taxon>
        <taxon>Sphingobacteriia</taxon>
        <taxon>Sphingobacteriales</taxon>
        <taxon>Sphingobacteriaceae</taxon>
        <taxon>Mucilaginibacter</taxon>
    </lineage>
</organism>
<reference evidence="3" key="1">
    <citation type="journal article" date="2019" name="Int. J. Syst. Evol. Microbiol.">
        <title>The Global Catalogue of Microorganisms (GCM) 10K type strain sequencing project: providing services to taxonomists for standard genome sequencing and annotation.</title>
        <authorList>
            <consortium name="The Broad Institute Genomics Platform"/>
            <consortium name="The Broad Institute Genome Sequencing Center for Infectious Disease"/>
            <person name="Wu L."/>
            <person name="Ma J."/>
        </authorList>
    </citation>
    <scope>NUCLEOTIDE SEQUENCE [LARGE SCALE GENOMIC DNA]</scope>
    <source>
        <strain evidence="3">CCUG 63418</strain>
    </source>
</reference>
<dbReference type="InterPro" id="IPR029068">
    <property type="entry name" value="Glyas_Bleomycin-R_OHBP_Dase"/>
</dbReference>
<sequence length="130" mass="14657">MISDLGLTGIDHPAIAVANVDKMAAWYCDVLGYVKYYRHEKPVWMLRAPDGSLLEVMPIDDTARPDRTTWTPGWSHLALRVNDMEQAIVHLDNHNITWTSDLIDAIGGGRVRAFADPEGNMWQVVERIIS</sequence>
<dbReference type="InterPro" id="IPR037523">
    <property type="entry name" value="VOC_core"/>
</dbReference>
<dbReference type="CDD" id="cd06587">
    <property type="entry name" value="VOC"/>
    <property type="match status" value="1"/>
</dbReference>
<feature type="domain" description="VOC" evidence="1">
    <location>
        <begin position="9"/>
        <end position="127"/>
    </location>
</feature>
<dbReference type="SUPFAM" id="SSF54593">
    <property type="entry name" value="Glyoxalase/Bleomycin resistance protein/Dihydroxybiphenyl dioxygenase"/>
    <property type="match status" value="1"/>
</dbReference>
<accession>A0ABW2Z5G9</accession>
<gene>
    <name evidence="2" type="ORF">ACFQZS_17510</name>
</gene>
<protein>
    <submittedName>
        <fullName evidence="2">VOC family protein</fullName>
    </submittedName>
</protein>
<evidence type="ECO:0000259" key="1">
    <source>
        <dbReference type="PROSITE" id="PS51819"/>
    </source>
</evidence>
<dbReference type="Gene3D" id="3.10.180.10">
    <property type="entry name" value="2,3-Dihydroxybiphenyl 1,2-Dioxygenase, domain 1"/>
    <property type="match status" value="1"/>
</dbReference>
<dbReference type="PROSITE" id="PS51819">
    <property type="entry name" value="VOC"/>
    <property type="match status" value="1"/>
</dbReference>
<keyword evidence="3" id="KW-1185">Reference proteome</keyword>
<evidence type="ECO:0000313" key="2">
    <source>
        <dbReference type="EMBL" id="MFD0751955.1"/>
    </source>
</evidence>
<proteinExistence type="predicted"/>
<dbReference type="InterPro" id="IPR004360">
    <property type="entry name" value="Glyas_Fos-R_dOase_dom"/>
</dbReference>